<dbReference type="InterPro" id="IPR009000">
    <property type="entry name" value="Transl_B-barrel_sf"/>
</dbReference>
<evidence type="ECO:0000256" key="3">
    <source>
        <dbReference type="ARBA" id="ARBA00022490"/>
    </source>
</evidence>
<dbReference type="PROSITE" id="PS00301">
    <property type="entry name" value="G_TR_1"/>
    <property type="match status" value="1"/>
</dbReference>
<dbReference type="SUPFAM" id="SSF50465">
    <property type="entry name" value="EF-Tu/eEF-1alpha/eIF2-gamma C-terminal domain"/>
    <property type="match status" value="1"/>
</dbReference>
<dbReference type="Gene3D" id="2.40.30.10">
    <property type="entry name" value="Translation factors"/>
    <property type="match status" value="1"/>
</dbReference>
<evidence type="ECO:0000313" key="10">
    <source>
        <dbReference type="EMBL" id="MPM02931.1"/>
    </source>
</evidence>
<dbReference type="NCBIfam" id="TIGR00475">
    <property type="entry name" value="selB"/>
    <property type="match status" value="1"/>
</dbReference>
<gene>
    <name evidence="10" type="primary">selB_8</name>
    <name evidence="10" type="ORF">SDC9_49189</name>
</gene>
<dbReference type="GO" id="GO:0003924">
    <property type="term" value="F:GTPase activity"/>
    <property type="evidence" value="ECO:0007669"/>
    <property type="project" value="InterPro"/>
</dbReference>
<evidence type="ECO:0000256" key="5">
    <source>
        <dbReference type="ARBA" id="ARBA00022917"/>
    </source>
</evidence>
<evidence type="ECO:0000256" key="4">
    <source>
        <dbReference type="ARBA" id="ARBA00022741"/>
    </source>
</evidence>
<sequence>MDRREISLVLGTAGHIDHGKTTLVKAITGVDCDRLSEEKKRGITIELGFAPLVLDDGRIVSIVDVPGHERFIRQMVAGASGIDGVLLVVAADEGVMPQTREHLEILKLLGVKDGLVAVTKADSVEEDFLELVLEDVKDFLAGSFLEGKPVIPVSAISGKNLPLLREELGALVDRIRPRPRKGPFFLPIDRTFPVAGFGAVVTGTAYRGEISVGMEAAALPSGGEGRVRSVQVHGAGVQTAWAGQRVAVSISGISSEELSRGDVLCAKGIYRPTRCFECELSLLETAGEPARHWQRVRLHIGTSDVVARIALLDNPLLQPGETAPAQIVAEEDIVCLVDQRFVLRRYSPLETIAGGRVLFPYAAKPKGRKARNSCISRVRDLASVHGPEERLLALVRSFSILELSDGALYIQESTGETARLAEKLGKREDTVFLQGEKKLLLSRESFLRLAGDVETFLGSYHDSHPSQKGAPPDVTVLSALKSFDSRTAKAFIEALVSGGSVVVTEEGLLRMKDFQPRDDKAFERRSAGILSLCRERGFQPPLISEARERTAIDEDAFSTLLNGMRETGMISIVSGEFLLSAEVENELLRILLREKDGITLARVRDITGSSRKFILPLLEYLDAKGYTRRAGEKRVLLASKLPGEITGP</sequence>
<proteinExistence type="predicted"/>
<comment type="subcellular location">
    <subcellularLocation>
        <location evidence="1">Cytoplasm</location>
    </subcellularLocation>
</comment>
<dbReference type="Pfam" id="PF25461">
    <property type="entry name" value="Beta-barrel_SelB"/>
    <property type="match status" value="1"/>
</dbReference>
<dbReference type="InterPro" id="IPR015191">
    <property type="entry name" value="SelB_WHD4"/>
</dbReference>
<dbReference type="InterPro" id="IPR009001">
    <property type="entry name" value="Transl_elong_EF1A/Init_IF2_C"/>
</dbReference>
<dbReference type="Pfam" id="PF09107">
    <property type="entry name" value="WHD_3rd_SelB"/>
    <property type="match status" value="1"/>
</dbReference>
<dbReference type="Gene3D" id="1.10.10.10">
    <property type="entry name" value="Winged helix-like DNA-binding domain superfamily/Winged helix DNA-binding domain"/>
    <property type="match status" value="1"/>
</dbReference>
<dbReference type="SUPFAM" id="SSF46785">
    <property type="entry name" value="Winged helix' DNA-binding domain"/>
    <property type="match status" value="1"/>
</dbReference>
<comment type="caution">
    <text evidence="10">The sequence shown here is derived from an EMBL/GenBank/DDBJ whole genome shotgun (WGS) entry which is preliminary data.</text>
</comment>
<dbReference type="InterPro" id="IPR027417">
    <property type="entry name" value="P-loop_NTPase"/>
</dbReference>
<dbReference type="Gene3D" id="3.40.50.300">
    <property type="entry name" value="P-loop containing nucleotide triphosphate hydrolases"/>
    <property type="match status" value="1"/>
</dbReference>
<accession>A0A644WHJ3</accession>
<dbReference type="Gene3D" id="1.10.10.2770">
    <property type="match status" value="1"/>
</dbReference>
<dbReference type="AlphaFoldDB" id="A0A644WHJ3"/>
<keyword evidence="6" id="KW-0342">GTP-binding</keyword>
<dbReference type="GO" id="GO:0003723">
    <property type="term" value="F:RNA binding"/>
    <property type="evidence" value="ECO:0007669"/>
    <property type="project" value="InterPro"/>
</dbReference>
<dbReference type="InterPro" id="IPR005225">
    <property type="entry name" value="Small_GTP-bd"/>
</dbReference>
<protein>
    <recommendedName>
        <fullName evidence="2">Selenocysteine-specific elongation factor</fullName>
    </recommendedName>
    <alternativeName>
        <fullName evidence="8">SelB translation factor</fullName>
    </alternativeName>
</protein>
<name>A0A644WHJ3_9ZZZZ</name>
<dbReference type="InterPro" id="IPR004161">
    <property type="entry name" value="EFTu-like_2"/>
</dbReference>
<dbReference type="InterPro" id="IPR036390">
    <property type="entry name" value="WH_DNA-bd_sf"/>
</dbReference>
<evidence type="ECO:0000256" key="1">
    <source>
        <dbReference type="ARBA" id="ARBA00004496"/>
    </source>
</evidence>
<dbReference type="InterPro" id="IPR036388">
    <property type="entry name" value="WH-like_DNA-bd_sf"/>
</dbReference>
<dbReference type="PANTHER" id="PTHR43721">
    <property type="entry name" value="ELONGATION FACTOR TU-RELATED"/>
    <property type="match status" value="1"/>
</dbReference>
<evidence type="ECO:0000256" key="8">
    <source>
        <dbReference type="ARBA" id="ARBA00031615"/>
    </source>
</evidence>
<evidence type="ECO:0000259" key="9">
    <source>
        <dbReference type="PROSITE" id="PS51722"/>
    </source>
</evidence>
<dbReference type="InterPro" id="IPR050055">
    <property type="entry name" value="EF-Tu_GTPase"/>
</dbReference>
<dbReference type="NCBIfam" id="TIGR00231">
    <property type="entry name" value="small_GTP"/>
    <property type="match status" value="1"/>
</dbReference>
<dbReference type="EMBL" id="VSSQ01000909">
    <property type="protein sequence ID" value="MPM02931.1"/>
    <property type="molecule type" value="Genomic_DNA"/>
</dbReference>
<dbReference type="PROSITE" id="PS51722">
    <property type="entry name" value="G_TR_2"/>
    <property type="match status" value="1"/>
</dbReference>
<organism evidence="10">
    <name type="scientific">bioreactor metagenome</name>
    <dbReference type="NCBI Taxonomy" id="1076179"/>
    <lineage>
        <taxon>unclassified sequences</taxon>
        <taxon>metagenomes</taxon>
        <taxon>ecological metagenomes</taxon>
    </lineage>
</organism>
<dbReference type="CDD" id="cd15491">
    <property type="entry name" value="selB_III"/>
    <property type="match status" value="1"/>
</dbReference>
<keyword evidence="10" id="KW-0251">Elongation factor</keyword>
<dbReference type="SUPFAM" id="SSF50447">
    <property type="entry name" value="Translation proteins"/>
    <property type="match status" value="1"/>
</dbReference>
<dbReference type="GO" id="GO:0005829">
    <property type="term" value="C:cytosol"/>
    <property type="evidence" value="ECO:0007669"/>
    <property type="project" value="TreeGrafter"/>
</dbReference>
<keyword evidence="4" id="KW-0547">Nucleotide-binding</keyword>
<keyword evidence="5" id="KW-0648">Protein biosynthesis</keyword>
<keyword evidence="3" id="KW-0963">Cytoplasm</keyword>
<dbReference type="GO" id="GO:0005525">
    <property type="term" value="F:GTP binding"/>
    <property type="evidence" value="ECO:0007669"/>
    <property type="project" value="UniProtKB-KW"/>
</dbReference>
<dbReference type="InterPro" id="IPR004535">
    <property type="entry name" value="Transl_elong_SelB"/>
</dbReference>
<evidence type="ECO:0000256" key="2">
    <source>
        <dbReference type="ARBA" id="ARBA00015953"/>
    </source>
</evidence>
<dbReference type="InterPro" id="IPR031157">
    <property type="entry name" value="G_TR_CS"/>
</dbReference>
<dbReference type="SUPFAM" id="SSF52540">
    <property type="entry name" value="P-loop containing nucleoside triphosphate hydrolases"/>
    <property type="match status" value="1"/>
</dbReference>
<dbReference type="InterPro" id="IPR000795">
    <property type="entry name" value="T_Tr_GTP-bd_dom"/>
</dbReference>
<dbReference type="Pfam" id="PF00009">
    <property type="entry name" value="GTP_EFTU"/>
    <property type="match status" value="1"/>
</dbReference>
<dbReference type="PANTHER" id="PTHR43721:SF22">
    <property type="entry name" value="ELONGATION FACTOR TU, MITOCHONDRIAL"/>
    <property type="match status" value="1"/>
</dbReference>
<evidence type="ECO:0000256" key="7">
    <source>
        <dbReference type="ARBA" id="ARBA00025526"/>
    </source>
</evidence>
<dbReference type="GO" id="GO:0001514">
    <property type="term" value="P:selenocysteine incorporation"/>
    <property type="evidence" value="ECO:0007669"/>
    <property type="project" value="InterPro"/>
</dbReference>
<dbReference type="Pfam" id="PF03144">
    <property type="entry name" value="GTP_EFTU_D2"/>
    <property type="match status" value="1"/>
</dbReference>
<dbReference type="InterPro" id="IPR057335">
    <property type="entry name" value="Beta-barrel_SelB"/>
</dbReference>
<dbReference type="CDD" id="cd04171">
    <property type="entry name" value="SelB"/>
    <property type="match status" value="1"/>
</dbReference>
<dbReference type="PRINTS" id="PR00315">
    <property type="entry name" value="ELONGATNFCT"/>
</dbReference>
<feature type="domain" description="Tr-type G" evidence="9">
    <location>
        <begin position="5"/>
        <end position="178"/>
    </location>
</feature>
<reference evidence="10" key="1">
    <citation type="submission" date="2019-08" db="EMBL/GenBank/DDBJ databases">
        <authorList>
            <person name="Kucharzyk K."/>
            <person name="Murdoch R.W."/>
            <person name="Higgins S."/>
            <person name="Loffler F."/>
        </authorList>
    </citation>
    <scope>NUCLEOTIDE SEQUENCE</scope>
</reference>
<dbReference type="GO" id="GO:0003746">
    <property type="term" value="F:translation elongation factor activity"/>
    <property type="evidence" value="ECO:0007669"/>
    <property type="project" value="UniProtKB-KW"/>
</dbReference>
<comment type="function">
    <text evidence="7">Translation factor necessary for the incorporation of selenocysteine into proteins. It probably replaces EF-Tu for the insertion of selenocysteine directed by the UGA codon. SelB binds GTP and GDP.</text>
</comment>
<evidence type="ECO:0000256" key="6">
    <source>
        <dbReference type="ARBA" id="ARBA00023134"/>
    </source>
</evidence>